<dbReference type="Proteomes" id="UP000747542">
    <property type="component" value="Unassembled WGS sequence"/>
</dbReference>
<comment type="caution">
    <text evidence="2">The sequence shown here is derived from an EMBL/GenBank/DDBJ whole genome shotgun (WGS) entry which is preliminary data.</text>
</comment>
<evidence type="ECO:0000256" key="1">
    <source>
        <dbReference type="SAM" id="MobiDB-lite"/>
    </source>
</evidence>
<proteinExistence type="predicted"/>
<gene>
    <name evidence="2" type="ORF">Hamer_G022717</name>
</gene>
<feature type="region of interest" description="Disordered" evidence="1">
    <location>
        <begin position="1"/>
        <end position="27"/>
    </location>
</feature>
<organism evidence="2 3">
    <name type="scientific">Homarus americanus</name>
    <name type="common">American lobster</name>
    <dbReference type="NCBI Taxonomy" id="6706"/>
    <lineage>
        <taxon>Eukaryota</taxon>
        <taxon>Metazoa</taxon>
        <taxon>Ecdysozoa</taxon>
        <taxon>Arthropoda</taxon>
        <taxon>Crustacea</taxon>
        <taxon>Multicrustacea</taxon>
        <taxon>Malacostraca</taxon>
        <taxon>Eumalacostraca</taxon>
        <taxon>Eucarida</taxon>
        <taxon>Decapoda</taxon>
        <taxon>Pleocyemata</taxon>
        <taxon>Astacidea</taxon>
        <taxon>Nephropoidea</taxon>
        <taxon>Nephropidae</taxon>
        <taxon>Homarus</taxon>
    </lineage>
</organism>
<reference evidence="2" key="1">
    <citation type="journal article" date="2021" name="Sci. Adv.">
        <title>The American lobster genome reveals insights on longevity, neural, and immune adaptations.</title>
        <authorList>
            <person name="Polinski J.M."/>
            <person name="Zimin A.V."/>
            <person name="Clark K.F."/>
            <person name="Kohn A.B."/>
            <person name="Sadowski N."/>
            <person name="Timp W."/>
            <person name="Ptitsyn A."/>
            <person name="Khanna P."/>
            <person name="Romanova D.Y."/>
            <person name="Williams P."/>
            <person name="Greenwood S.J."/>
            <person name="Moroz L.L."/>
            <person name="Walt D.R."/>
            <person name="Bodnar A.G."/>
        </authorList>
    </citation>
    <scope>NUCLEOTIDE SEQUENCE</scope>
    <source>
        <strain evidence="2">GMGI-L3</strain>
    </source>
</reference>
<accession>A0A8J5N9M6</accession>
<keyword evidence="3" id="KW-1185">Reference proteome</keyword>
<name>A0A8J5N9M6_HOMAM</name>
<sequence length="106" mass="11908">MWAKWRWSGWEQSAAEDAGDEEEPQRTLTTKRMAEAFRKIQQGMQIFSDDDPNRELSGGIVKKGLHTTSSSTHPHSDGEGVSILYLLPKTVPICVQLESRLSSYGE</sequence>
<evidence type="ECO:0000313" key="3">
    <source>
        <dbReference type="Proteomes" id="UP000747542"/>
    </source>
</evidence>
<dbReference type="AlphaFoldDB" id="A0A8J5N9M6"/>
<evidence type="ECO:0000313" key="2">
    <source>
        <dbReference type="EMBL" id="KAG7175587.1"/>
    </source>
</evidence>
<dbReference type="EMBL" id="JAHLQT010005387">
    <property type="protein sequence ID" value="KAG7175587.1"/>
    <property type="molecule type" value="Genomic_DNA"/>
</dbReference>
<protein>
    <submittedName>
        <fullName evidence="2">Uncharacterized protein</fullName>
    </submittedName>
</protein>